<dbReference type="Proteomes" id="UP000244722">
    <property type="component" value="Unassembled WGS sequence"/>
</dbReference>
<feature type="compositionally biased region" description="Basic and acidic residues" evidence="1">
    <location>
        <begin position="303"/>
        <end position="315"/>
    </location>
</feature>
<reference evidence="2 3" key="1">
    <citation type="submission" date="2017-04" db="EMBL/GenBank/DDBJ databases">
        <title>Draft genome sequence of Tuber borchii Vittad., a whitish edible truffle.</title>
        <authorList>
            <consortium name="DOE Joint Genome Institute"/>
            <person name="Murat C."/>
            <person name="Kuo A."/>
            <person name="Barry K.W."/>
            <person name="Clum A."/>
            <person name="Dockter R.B."/>
            <person name="Fauchery L."/>
            <person name="Iotti M."/>
            <person name="Kohler A."/>
            <person name="Labutti K."/>
            <person name="Lindquist E.A."/>
            <person name="Lipzen A."/>
            <person name="Ohm R.A."/>
            <person name="Wang M."/>
            <person name="Grigoriev I.V."/>
            <person name="Zambonelli A."/>
            <person name="Martin F.M."/>
        </authorList>
    </citation>
    <scope>NUCLEOTIDE SEQUENCE [LARGE SCALE GENOMIC DNA]</scope>
    <source>
        <strain evidence="2 3">Tbo3840</strain>
    </source>
</reference>
<comment type="caution">
    <text evidence="2">The sequence shown here is derived from an EMBL/GenBank/DDBJ whole genome shotgun (WGS) entry which is preliminary data.</text>
</comment>
<name>A0A2T6ZPI4_TUBBO</name>
<keyword evidence="3" id="KW-1185">Reference proteome</keyword>
<feature type="compositionally biased region" description="Basic and acidic residues" evidence="1">
    <location>
        <begin position="430"/>
        <end position="453"/>
    </location>
</feature>
<protein>
    <recommendedName>
        <fullName evidence="4">BED-type domain-containing protein</fullName>
    </recommendedName>
</protein>
<gene>
    <name evidence="2" type="ORF">B9Z19DRAFT_1128379</name>
</gene>
<dbReference type="OrthoDB" id="5413204at2759"/>
<feature type="compositionally biased region" description="Basic and acidic residues" evidence="1">
    <location>
        <begin position="186"/>
        <end position="224"/>
    </location>
</feature>
<feature type="compositionally biased region" description="Low complexity" evidence="1">
    <location>
        <begin position="342"/>
        <end position="357"/>
    </location>
</feature>
<evidence type="ECO:0000313" key="2">
    <source>
        <dbReference type="EMBL" id="PUU77398.1"/>
    </source>
</evidence>
<feature type="compositionally biased region" description="Basic and acidic residues" evidence="1">
    <location>
        <begin position="13"/>
        <end position="51"/>
    </location>
</feature>
<evidence type="ECO:0008006" key="4">
    <source>
        <dbReference type="Google" id="ProtNLM"/>
    </source>
</evidence>
<dbReference type="EMBL" id="NESQ01000154">
    <property type="protein sequence ID" value="PUU77398.1"/>
    <property type="molecule type" value="Genomic_DNA"/>
</dbReference>
<feature type="region of interest" description="Disordered" evidence="1">
    <location>
        <begin position="430"/>
        <end position="471"/>
    </location>
</feature>
<feature type="region of interest" description="Disordered" evidence="1">
    <location>
        <begin position="160"/>
        <end position="359"/>
    </location>
</feature>
<organism evidence="2 3">
    <name type="scientific">Tuber borchii</name>
    <name type="common">White truffle</name>
    <dbReference type="NCBI Taxonomy" id="42251"/>
    <lineage>
        <taxon>Eukaryota</taxon>
        <taxon>Fungi</taxon>
        <taxon>Dikarya</taxon>
        <taxon>Ascomycota</taxon>
        <taxon>Pezizomycotina</taxon>
        <taxon>Pezizomycetes</taxon>
        <taxon>Pezizales</taxon>
        <taxon>Tuberaceae</taxon>
        <taxon>Tuber</taxon>
    </lineage>
</organism>
<accession>A0A2T6ZPI4</accession>
<proteinExistence type="predicted"/>
<feature type="region of interest" description="Disordered" evidence="1">
    <location>
        <begin position="1"/>
        <end position="51"/>
    </location>
</feature>
<dbReference type="AlphaFoldDB" id="A0A2T6ZPI4"/>
<sequence length="471" mass="52882">MSFTAINSVAGGAKKDIGRGGGRETKSSDKMIVKDQVKELSAEEEKEREREKDRLEKEAYIAFLAGKYDILDSELTLSLKKSTSYLLLRHMVIRKFIKEYEPDERGKQFQTFCCHCDKFWGPYDMHNTTTSYLIRHFSIEHPELPKSYPEEDALLRRMKKGIVEDPTDSKDAKDTKGKGKKRSGKTKADGLEEAKASEEGAKGEGREQEERGGQASPRKLEKGKRSGAVAEPETPVQLKAAEVNAVSTKSKSDEALASLRKTRSGKRTGQPENISAAGISRDSPDPPTSRKRRRTETSAATSRKHDTPSVEKFLAEADLTLSTLLPPENDSAPLPPPPVQQSTTTATLPAPSSSTTPFVPATIDATIPQTPFTQSYRNLLTEFLASSETSPSVVESKEFHDLVNFLNPETPKFNFSSLFDEVFVRQKEIRTDKREKPDGSVRTKKFEDTLKKEKERRRKKEEGYRAWLFRE</sequence>
<evidence type="ECO:0000313" key="3">
    <source>
        <dbReference type="Proteomes" id="UP000244722"/>
    </source>
</evidence>
<feature type="compositionally biased region" description="Basic and acidic residues" evidence="1">
    <location>
        <begin position="460"/>
        <end position="471"/>
    </location>
</feature>
<evidence type="ECO:0000256" key="1">
    <source>
        <dbReference type="SAM" id="MobiDB-lite"/>
    </source>
</evidence>
<feature type="compositionally biased region" description="Basic and acidic residues" evidence="1">
    <location>
        <begin position="161"/>
        <end position="177"/>
    </location>
</feature>